<protein>
    <submittedName>
        <fullName evidence="2">Uncharacterized protein</fullName>
    </submittedName>
</protein>
<dbReference type="EMBL" id="GBXM01008482">
    <property type="protein sequence ID" value="JAI00096.1"/>
    <property type="molecule type" value="Transcribed_RNA"/>
</dbReference>
<keyword evidence="1" id="KW-0732">Signal</keyword>
<organism evidence="2">
    <name type="scientific">Anguilla anguilla</name>
    <name type="common">European freshwater eel</name>
    <name type="synonym">Muraena anguilla</name>
    <dbReference type="NCBI Taxonomy" id="7936"/>
    <lineage>
        <taxon>Eukaryota</taxon>
        <taxon>Metazoa</taxon>
        <taxon>Chordata</taxon>
        <taxon>Craniata</taxon>
        <taxon>Vertebrata</taxon>
        <taxon>Euteleostomi</taxon>
        <taxon>Actinopterygii</taxon>
        <taxon>Neopterygii</taxon>
        <taxon>Teleostei</taxon>
        <taxon>Anguilliformes</taxon>
        <taxon>Anguillidae</taxon>
        <taxon>Anguilla</taxon>
    </lineage>
</organism>
<reference evidence="2" key="1">
    <citation type="submission" date="2014-11" db="EMBL/GenBank/DDBJ databases">
        <authorList>
            <person name="Amaro Gonzalez C."/>
        </authorList>
    </citation>
    <scope>NUCLEOTIDE SEQUENCE</scope>
</reference>
<proteinExistence type="predicted"/>
<dbReference type="AlphaFoldDB" id="A0A0E9XE28"/>
<sequence length="81" mass="9457">MLCLCGWLSFLRPLQIQSHCLTRGTLQTRSIVSGSIHLEWFTFANDLYLLFRQTLHMSCNLLAWDGAEFHMFSVIYLFLSL</sequence>
<evidence type="ECO:0000313" key="2">
    <source>
        <dbReference type="EMBL" id="JAI00096.1"/>
    </source>
</evidence>
<feature type="signal peptide" evidence="1">
    <location>
        <begin position="1"/>
        <end position="18"/>
    </location>
</feature>
<feature type="chain" id="PRO_5002435429" evidence="1">
    <location>
        <begin position="19"/>
        <end position="81"/>
    </location>
</feature>
<reference evidence="2" key="2">
    <citation type="journal article" date="2015" name="Fish Shellfish Immunol.">
        <title>Early steps in the European eel (Anguilla anguilla)-Vibrio vulnificus interaction in the gills: Role of the RtxA13 toxin.</title>
        <authorList>
            <person name="Callol A."/>
            <person name="Pajuelo D."/>
            <person name="Ebbesson L."/>
            <person name="Teles M."/>
            <person name="MacKenzie S."/>
            <person name="Amaro C."/>
        </authorList>
    </citation>
    <scope>NUCLEOTIDE SEQUENCE</scope>
</reference>
<accession>A0A0E9XE28</accession>
<evidence type="ECO:0000256" key="1">
    <source>
        <dbReference type="SAM" id="SignalP"/>
    </source>
</evidence>
<name>A0A0E9XE28_ANGAN</name>